<comment type="subunit">
    <text evidence="4">Part of the 50S ribosomal subunit. Contacts protein L32.</text>
</comment>
<gene>
    <name evidence="4 7" type="primary">rplQ</name>
    <name evidence="7" type="ORF">GWK09_08420</name>
</gene>
<dbReference type="Proteomes" id="UP000468443">
    <property type="component" value="Unassembled WGS sequence"/>
</dbReference>
<dbReference type="PANTHER" id="PTHR14413:SF16">
    <property type="entry name" value="LARGE RIBOSOMAL SUBUNIT PROTEIN BL17M"/>
    <property type="match status" value="1"/>
</dbReference>
<dbReference type="EMBL" id="JAABOP010000002">
    <property type="protein sequence ID" value="NER10538.1"/>
    <property type="molecule type" value="Genomic_DNA"/>
</dbReference>
<dbReference type="GO" id="GO:0006412">
    <property type="term" value="P:translation"/>
    <property type="evidence" value="ECO:0007669"/>
    <property type="project" value="UniProtKB-UniRule"/>
</dbReference>
<dbReference type="InterPro" id="IPR000456">
    <property type="entry name" value="Ribosomal_bL17"/>
</dbReference>
<evidence type="ECO:0000313" key="7">
    <source>
        <dbReference type="EMBL" id="NER10538.1"/>
    </source>
</evidence>
<organism evidence="7 8">
    <name type="scientific">Muriicola jejuensis</name>
    <dbReference type="NCBI Taxonomy" id="504488"/>
    <lineage>
        <taxon>Bacteria</taxon>
        <taxon>Pseudomonadati</taxon>
        <taxon>Bacteroidota</taxon>
        <taxon>Flavobacteriia</taxon>
        <taxon>Flavobacteriales</taxon>
        <taxon>Flavobacteriaceae</taxon>
        <taxon>Muriicola</taxon>
    </lineage>
</organism>
<dbReference type="SUPFAM" id="SSF64263">
    <property type="entry name" value="Prokaryotic ribosomal protein L17"/>
    <property type="match status" value="1"/>
</dbReference>
<comment type="similarity">
    <text evidence="1 4 5">Belongs to the bacterial ribosomal protein bL17 family.</text>
</comment>
<accession>A0A6P0UFK9</accession>
<dbReference type="PROSITE" id="PS01167">
    <property type="entry name" value="RIBOSOMAL_L17"/>
    <property type="match status" value="1"/>
</dbReference>
<feature type="compositionally biased region" description="Basic residues" evidence="6">
    <location>
        <begin position="133"/>
        <end position="147"/>
    </location>
</feature>
<feature type="region of interest" description="Disordered" evidence="6">
    <location>
        <begin position="133"/>
        <end position="214"/>
    </location>
</feature>
<dbReference type="InterPro" id="IPR036373">
    <property type="entry name" value="Ribosomal_bL17_sf"/>
</dbReference>
<dbReference type="GO" id="GO:0022625">
    <property type="term" value="C:cytosolic large ribosomal subunit"/>
    <property type="evidence" value="ECO:0007669"/>
    <property type="project" value="TreeGrafter"/>
</dbReference>
<evidence type="ECO:0000256" key="4">
    <source>
        <dbReference type="HAMAP-Rule" id="MF_01368"/>
    </source>
</evidence>
<dbReference type="Pfam" id="PF01196">
    <property type="entry name" value="Ribosomal_L17"/>
    <property type="match status" value="1"/>
</dbReference>
<keyword evidence="8" id="KW-1185">Reference proteome</keyword>
<evidence type="ECO:0000313" key="8">
    <source>
        <dbReference type="Proteomes" id="UP000468443"/>
    </source>
</evidence>
<dbReference type="PANTHER" id="PTHR14413">
    <property type="entry name" value="RIBOSOMAL PROTEIN L17"/>
    <property type="match status" value="1"/>
</dbReference>
<keyword evidence="3 4" id="KW-0687">Ribonucleoprotein</keyword>
<proteinExistence type="inferred from homology"/>
<dbReference type="AlphaFoldDB" id="A0A6P0UFK9"/>
<feature type="compositionally biased region" description="Basic and acidic residues" evidence="6">
    <location>
        <begin position="163"/>
        <end position="214"/>
    </location>
</feature>
<dbReference type="Gene3D" id="3.90.1030.10">
    <property type="entry name" value="Ribosomal protein L17"/>
    <property type="match status" value="1"/>
</dbReference>
<reference evidence="7 8" key="1">
    <citation type="submission" date="2020-01" db="EMBL/GenBank/DDBJ databases">
        <title>Muriicola jejuensis KCTC 22299.</title>
        <authorList>
            <person name="Wang G."/>
        </authorList>
    </citation>
    <scope>NUCLEOTIDE SEQUENCE [LARGE SCALE GENOMIC DNA]</scope>
    <source>
        <strain evidence="7 8">KCTC 22299</strain>
    </source>
</reference>
<dbReference type="InterPro" id="IPR047859">
    <property type="entry name" value="Ribosomal_bL17_CS"/>
</dbReference>
<protein>
    <recommendedName>
        <fullName evidence="4">Large ribosomal subunit protein bL17</fullName>
    </recommendedName>
</protein>
<evidence type="ECO:0000256" key="3">
    <source>
        <dbReference type="ARBA" id="ARBA00023274"/>
    </source>
</evidence>
<comment type="caution">
    <text evidence="7">The sequence shown here is derived from an EMBL/GenBank/DDBJ whole genome shotgun (WGS) entry which is preliminary data.</text>
</comment>
<keyword evidence="2 4" id="KW-0689">Ribosomal protein</keyword>
<dbReference type="NCBIfam" id="TIGR00059">
    <property type="entry name" value="L17"/>
    <property type="match status" value="1"/>
</dbReference>
<sequence>MRHGKKVNHLSRKTAHRSAMLANMACSLIEHKRINTTVAKAKALKLFIEPLITKSKAENNKSLEKGTHNRRIVFKNLRDKYAVSELFSTVAEKVGDRPGGYTRIIKLGNRQGDNADMAMIELVDFNEVYNAGKAKKKKSTRRGRSSKKAQPAAEATQMVEEVEAPKAAEAKKEEKAEPKAKAEAQPKAEEPKAEAPKNETNEDSAESKSDDAKA</sequence>
<dbReference type="HAMAP" id="MF_01368">
    <property type="entry name" value="Ribosomal_bL17"/>
    <property type="match status" value="1"/>
</dbReference>
<evidence type="ECO:0000256" key="6">
    <source>
        <dbReference type="SAM" id="MobiDB-lite"/>
    </source>
</evidence>
<evidence type="ECO:0000256" key="1">
    <source>
        <dbReference type="ARBA" id="ARBA00008777"/>
    </source>
</evidence>
<evidence type="ECO:0000256" key="2">
    <source>
        <dbReference type="ARBA" id="ARBA00022980"/>
    </source>
</evidence>
<dbReference type="GO" id="GO:0003735">
    <property type="term" value="F:structural constituent of ribosome"/>
    <property type="evidence" value="ECO:0007669"/>
    <property type="project" value="InterPro"/>
</dbReference>
<evidence type="ECO:0000256" key="5">
    <source>
        <dbReference type="RuleBase" id="RU000660"/>
    </source>
</evidence>
<name>A0A6P0UFK9_9FLAO</name>